<reference evidence="2 3" key="2">
    <citation type="submission" date="2015-01" db="EMBL/GenBank/DDBJ databases">
        <authorList>
            <consortium name="NBRP consortium"/>
            <person name="Sawabe T."/>
            <person name="Meirelles P."/>
            <person name="Feng G."/>
            <person name="Sayaka M."/>
            <person name="Hattori M."/>
            <person name="Ohkuma M."/>
        </authorList>
    </citation>
    <scope>NUCLEOTIDE SEQUENCE [LARGE SCALE GENOMIC DNA]</scope>
    <source>
        <strain evidence="3">JCM 19231</strain>
    </source>
</reference>
<organism evidence="2 3">
    <name type="scientific">Vibrio ishigakensis</name>
    <dbReference type="NCBI Taxonomy" id="1481914"/>
    <lineage>
        <taxon>Bacteria</taxon>
        <taxon>Pseudomonadati</taxon>
        <taxon>Pseudomonadota</taxon>
        <taxon>Gammaproteobacteria</taxon>
        <taxon>Vibrionales</taxon>
        <taxon>Vibrionaceae</taxon>
        <taxon>Vibrio</taxon>
    </lineage>
</organism>
<gene>
    <name evidence="2" type="ORF">JCM19231_3087</name>
</gene>
<dbReference type="RefSeq" id="WP_261833132.1">
    <property type="nucleotide sequence ID" value="NZ_AP024881.1"/>
</dbReference>
<dbReference type="AlphaFoldDB" id="A0A0B8NX37"/>
<keyword evidence="3" id="KW-1185">Reference proteome</keyword>
<evidence type="ECO:0000313" key="3">
    <source>
        <dbReference type="Proteomes" id="UP000031671"/>
    </source>
</evidence>
<feature type="compositionally biased region" description="Gly residues" evidence="1">
    <location>
        <begin position="17"/>
        <end position="29"/>
    </location>
</feature>
<dbReference type="EMBL" id="BBRZ01000089">
    <property type="protein sequence ID" value="GAM58481.1"/>
    <property type="molecule type" value="Genomic_DNA"/>
</dbReference>
<dbReference type="Proteomes" id="UP000031671">
    <property type="component" value="Unassembled WGS sequence"/>
</dbReference>
<sequence>MKKLLLAVITAGLIGCGGGSGGGDNGGGDKPTTPPAVPEKPPVDPEVCVDCYVDNELPALPEIPPEVCLECYVDNELPELPNVIPPAPPIDPEAPVDPEPCIECGTEKPPTEPEFPLEPPIGYSVDGKVCGMDTTKFDIDGFIGLYSAEHEGIYNHCTSTDGGNDYHAVIYDENIDTVLVGYSSDYIRTIGGISRHWTHITYYGTEGSQNILAVLQWANDLTPYFFVRDGNGGWNRHRVLNGEIQEEPMDKVAPQGDVPKHEEAITGMEEMLSQFVPNQD</sequence>
<reference evidence="2 3" key="1">
    <citation type="submission" date="2015-01" db="EMBL/GenBank/DDBJ databases">
        <title>Vibrio sp. C1 JCM 19231 whole genome shotgun sequence.</title>
        <authorList>
            <person name="Sawabe T."/>
            <person name="Meirelles P."/>
            <person name="Feng G."/>
            <person name="Sayaka M."/>
            <person name="Hattori M."/>
            <person name="Ohkuma M."/>
        </authorList>
    </citation>
    <scope>NUCLEOTIDE SEQUENCE [LARGE SCALE GENOMIC DNA]</scope>
    <source>
        <strain evidence="3">JCM 19231</strain>
    </source>
</reference>
<proteinExistence type="predicted"/>
<dbReference type="PROSITE" id="PS51257">
    <property type="entry name" value="PROKAR_LIPOPROTEIN"/>
    <property type="match status" value="1"/>
</dbReference>
<comment type="caution">
    <text evidence="2">The sequence shown here is derived from an EMBL/GenBank/DDBJ whole genome shotgun (WGS) entry which is preliminary data.</text>
</comment>
<evidence type="ECO:0000313" key="2">
    <source>
        <dbReference type="EMBL" id="GAM58481.1"/>
    </source>
</evidence>
<name>A0A0B8NX37_9VIBR</name>
<protein>
    <submittedName>
        <fullName evidence="2">Uncharacterized protein</fullName>
    </submittedName>
</protein>
<evidence type="ECO:0000256" key="1">
    <source>
        <dbReference type="SAM" id="MobiDB-lite"/>
    </source>
</evidence>
<feature type="region of interest" description="Disordered" evidence="1">
    <location>
        <begin position="17"/>
        <end position="41"/>
    </location>
</feature>
<accession>A0A0B8NX37</accession>